<keyword evidence="2" id="KW-1185">Reference proteome</keyword>
<dbReference type="AlphaFoldDB" id="A0A4C1WKQ3"/>
<comment type="caution">
    <text evidence="1">The sequence shown here is derived from an EMBL/GenBank/DDBJ whole genome shotgun (WGS) entry which is preliminary data.</text>
</comment>
<name>A0A4C1WKQ3_EUMVA</name>
<reference evidence="1 2" key="1">
    <citation type="journal article" date="2019" name="Commun. Biol.">
        <title>The bagworm genome reveals a unique fibroin gene that provides high tensile strength.</title>
        <authorList>
            <person name="Kono N."/>
            <person name="Nakamura H."/>
            <person name="Ohtoshi R."/>
            <person name="Tomita M."/>
            <person name="Numata K."/>
            <person name="Arakawa K."/>
        </authorList>
    </citation>
    <scope>NUCLEOTIDE SEQUENCE [LARGE SCALE GENOMIC DNA]</scope>
</reference>
<protein>
    <submittedName>
        <fullName evidence="1">Uncharacterized protein</fullName>
    </submittedName>
</protein>
<proteinExistence type="predicted"/>
<accession>A0A4C1WKQ3</accession>
<evidence type="ECO:0000313" key="1">
    <source>
        <dbReference type="EMBL" id="GBP51430.1"/>
    </source>
</evidence>
<evidence type="ECO:0000313" key="2">
    <source>
        <dbReference type="Proteomes" id="UP000299102"/>
    </source>
</evidence>
<organism evidence="1 2">
    <name type="scientific">Eumeta variegata</name>
    <name type="common">Bagworm moth</name>
    <name type="synonym">Eumeta japonica</name>
    <dbReference type="NCBI Taxonomy" id="151549"/>
    <lineage>
        <taxon>Eukaryota</taxon>
        <taxon>Metazoa</taxon>
        <taxon>Ecdysozoa</taxon>
        <taxon>Arthropoda</taxon>
        <taxon>Hexapoda</taxon>
        <taxon>Insecta</taxon>
        <taxon>Pterygota</taxon>
        <taxon>Neoptera</taxon>
        <taxon>Endopterygota</taxon>
        <taxon>Lepidoptera</taxon>
        <taxon>Glossata</taxon>
        <taxon>Ditrysia</taxon>
        <taxon>Tineoidea</taxon>
        <taxon>Psychidae</taxon>
        <taxon>Oiketicinae</taxon>
        <taxon>Eumeta</taxon>
    </lineage>
</organism>
<dbReference type="Proteomes" id="UP000299102">
    <property type="component" value="Unassembled WGS sequence"/>
</dbReference>
<dbReference type="EMBL" id="BGZK01000581">
    <property type="protein sequence ID" value="GBP51430.1"/>
    <property type="molecule type" value="Genomic_DNA"/>
</dbReference>
<sequence>MTNFSMPFEEYILFIIFSLSSDFSKPQLRSNIFLTRKPYFQCWERAVPKAAHSKYNNAHANSPPSAAGHIAVCDCDVTGFRDGA</sequence>
<gene>
    <name evidence="1" type="ORF">EVAR_37266_1</name>
</gene>